<evidence type="ECO:0000313" key="2">
    <source>
        <dbReference type="Proteomes" id="UP000805193"/>
    </source>
</evidence>
<organism evidence="1 2">
    <name type="scientific">Ixodes persulcatus</name>
    <name type="common">Taiga tick</name>
    <dbReference type="NCBI Taxonomy" id="34615"/>
    <lineage>
        <taxon>Eukaryota</taxon>
        <taxon>Metazoa</taxon>
        <taxon>Ecdysozoa</taxon>
        <taxon>Arthropoda</taxon>
        <taxon>Chelicerata</taxon>
        <taxon>Arachnida</taxon>
        <taxon>Acari</taxon>
        <taxon>Parasitiformes</taxon>
        <taxon>Ixodida</taxon>
        <taxon>Ixodoidea</taxon>
        <taxon>Ixodidae</taxon>
        <taxon>Ixodinae</taxon>
        <taxon>Ixodes</taxon>
    </lineage>
</organism>
<proteinExistence type="predicted"/>
<name>A0AC60QS04_IXOPE</name>
<sequence length="311" mass="33955">MNLCIDLIERNAYLEGQRQSDKEHKASYAQVLSREIPTETHHEDIHMREVEQNKAALLLYPNQPRRGRELAQAVSVLRAAVTPEDLGLTTPEFRPIRGGAVITSTSTEGIANLEKAINNTEELKRELTTKIPMNRNPQLKLKAILSMPPQELLTKLMSQDQLTGDVEETQVILTFDSGNGLSTVIVEPESPPGVAVPLGRSIPAPGGPPTSELYRIIAPNTRFCKTASHKLVTDIQTKFASNVTGRNKRLVDCSRDDPSIFLIGSGPWADVVRSVMDAAVVVSKRRENSGHCGSGPSCHPGDFSLGHSRAA</sequence>
<reference evidence="1 2" key="1">
    <citation type="journal article" date="2020" name="Cell">
        <title>Large-Scale Comparative Analyses of Tick Genomes Elucidate Their Genetic Diversity and Vector Capacities.</title>
        <authorList>
            <consortium name="Tick Genome and Microbiome Consortium (TIGMIC)"/>
            <person name="Jia N."/>
            <person name="Wang J."/>
            <person name="Shi W."/>
            <person name="Du L."/>
            <person name="Sun Y."/>
            <person name="Zhan W."/>
            <person name="Jiang J.F."/>
            <person name="Wang Q."/>
            <person name="Zhang B."/>
            <person name="Ji P."/>
            <person name="Bell-Sakyi L."/>
            <person name="Cui X.M."/>
            <person name="Yuan T.T."/>
            <person name="Jiang B.G."/>
            <person name="Yang W.F."/>
            <person name="Lam T.T."/>
            <person name="Chang Q.C."/>
            <person name="Ding S.J."/>
            <person name="Wang X.J."/>
            <person name="Zhu J.G."/>
            <person name="Ruan X.D."/>
            <person name="Zhao L."/>
            <person name="Wei J.T."/>
            <person name="Ye R.Z."/>
            <person name="Que T.C."/>
            <person name="Du C.H."/>
            <person name="Zhou Y.H."/>
            <person name="Cheng J.X."/>
            <person name="Dai P.F."/>
            <person name="Guo W.B."/>
            <person name="Han X.H."/>
            <person name="Huang E.J."/>
            <person name="Li L.F."/>
            <person name="Wei W."/>
            <person name="Gao Y.C."/>
            <person name="Liu J.Z."/>
            <person name="Shao H.Z."/>
            <person name="Wang X."/>
            <person name="Wang C.C."/>
            <person name="Yang T.C."/>
            <person name="Huo Q.B."/>
            <person name="Li W."/>
            <person name="Chen H.Y."/>
            <person name="Chen S.E."/>
            <person name="Zhou L.G."/>
            <person name="Ni X.B."/>
            <person name="Tian J.H."/>
            <person name="Sheng Y."/>
            <person name="Liu T."/>
            <person name="Pan Y.S."/>
            <person name="Xia L.Y."/>
            <person name="Li J."/>
            <person name="Zhao F."/>
            <person name="Cao W.C."/>
        </authorList>
    </citation>
    <scope>NUCLEOTIDE SEQUENCE [LARGE SCALE GENOMIC DNA]</scope>
    <source>
        <strain evidence="1">Iper-2018</strain>
    </source>
</reference>
<dbReference type="Proteomes" id="UP000805193">
    <property type="component" value="Unassembled WGS sequence"/>
</dbReference>
<dbReference type="EMBL" id="JABSTQ010004756">
    <property type="protein sequence ID" value="KAG0441146.1"/>
    <property type="molecule type" value="Genomic_DNA"/>
</dbReference>
<evidence type="ECO:0000313" key="1">
    <source>
        <dbReference type="EMBL" id="KAG0441146.1"/>
    </source>
</evidence>
<gene>
    <name evidence="1" type="ORF">HPB47_016034</name>
</gene>
<protein>
    <submittedName>
        <fullName evidence="1">Uncharacterized protein</fullName>
    </submittedName>
</protein>
<keyword evidence="2" id="KW-1185">Reference proteome</keyword>
<accession>A0AC60QS04</accession>
<comment type="caution">
    <text evidence="1">The sequence shown here is derived from an EMBL/GenBank/DDBJ whole genome shotgun (WGS) entry which is preliminary data.</text>
</comment>